<dbReference type="Proteomes" id="UP001732700">
    <property type="component" value="Chromosome 7D"/>
</dbReference>
<reference evidence="1" key="2">
    <citation type="submission" date="2025-09" db="UniProtKB">
        <authorList>
            <consortium name="EnsemblPlants"/>
        </authorList>
    </citation>
    <scope>IDENTIFICATION</scope>
</reference>
<reference evidence="1" key="1">
    <citation type="submission" date="2021-05" db="EMBL/GenBank/DDBJ databases">
        <authorList>
            <person name="Scholz U."/>
            <person name="Mascher M."/>
            <person name="Fiebig A."/>
        </authorList>
    </citation>
    <scope>NUCLEOTIDE SEQUENCE [LARGE SCALE GENOMIC DNA]</scope>
</reference>
<protein>
    <submittedName>
        <fullName evidence="1">Uncharacterized protein</fullName>
    </submittedName>
</protein>
<keyword evidence="2" id="KW-1185">Reference proteome</keyword>
<sequence length="322" mass="36289">MTRVDRSFTFRAWLADHTSLPTPKLSWPVFLGYSESVKEFFFFFDIQGRKESWCRRKPTIFFQKKRANFHHRYCYKAASLPPHLTPHPRVPGGEAAGGGIRSHPMAMALPRLLRGLIAPLSPSDWLPCNQPLSSFSASLLRNQWWLPMLAALPRLRCPSCSDGFKVLLVLLLVSAALAEVRFVASSSMAPTLHPGDRALAEKVTYLFRRPSVGDIVFFRVPTALQDCGMSKDVVFIKRVLATPGDFIEVRQGQLIVNGVARKEHYTATHTTYTMEAMRLPEGHVFVMGDNRNNSCDSRAWGPLPIGNIVGRYMMSFTRSSFQ</sequence>
<evidence type="ECO:0000313" key="2">
    <source>
        <dbReference type="Proteomes" id="UP001732700"/>
    </source>
</evidence>
<organism evidence="1 2">
    <name type="scientific">Avena sativa</name>
    <name type="common">Oat</name>
    <dbReference type="NCBI Taxonomy" id="4498"/>
    <lineage>
        <taxon>Eukaryota</taxon>
        <taxon>Viridiplantae</taxon>
        <taxon>Streptophyta</taxon>
        <taxon>Embryophyta</taxon>
        <taxon>Tracheophyta</taxon>
        <taxon>Spermatophyta</taxon>
        <taxon>Magnoliopsida</taxon>
        <taxon>Liliopsida</taxon>
        <taxon>Poales</taxon>
        <taxon>Poaceae</taxon>
        <taxon>BOP clade</taxon>
        <taxon>Pooideae</taxon>
        <taxon>Poodae</taxon>
        <taxon>Poeae</taxon>
        <taxon>Poeae Chloroplast Group 1 (Aveneae type)</taxon>
        <taxon>Aveninae</taxon>
        <taxon>Avena</taxon>
    </lineage>
</organism>
<accession>A0ACD6AAR1</accession>
<name>A0ACD6AAR1_AVESA</name>
<proteinExistence type="predicted"/>
<dbReference type="EnsemblPlants" id="AVESA.00010b.r2.7DG1366740.1">
    <property type="protein sequence ID" value="AVESA.00010b.r2.7DG1366740.1.CDS"/>
    <property type="gene ID" value="AVESA.00010b.r2.7DG1366740"/>
</dbReference>
<evidence type="ECO:0000313" key="1">
    <source>
        <dbReference type="EnsemblPlants" id="AVESA.00010b.r2.7DG1366740.1.CDS"/>
    </source>
</evidence>